<evidence type="ECO:0008006" key="3">
    <source>
        <dbReference type="Google" id="ProtNLM"/>
    </source>
</evidence>
<dbReference type="Gene3D" id="3.40.630.30">
    <property type="match status" value="1"/>
</dbReference>
<reference evidence="1 2" key="1">
    <citation type="submission" date="2018-03" db="EMBL/GenBank/DDBJ databases">
        <title>Genomic Encyclopedia of Archaeal and Bacterial Type Strains, Phase II (KMG-II): from individual species to whole genera.</title>
        <authorList>
            <person name="Goeker M."/>
        </authorList>
    </citation>
    <scope>NUCLEOTIDE SEQUENCE [LARGE SCALE GENOMIC DNA]</scope>
    <source>
        <strain evidence="1 2">DSM 100346</strain>
    </source>
</reference>
<dbReference type="AlphaFoldDB" id="A0A316BDQ0"/>
<dbReference type="SUPFAM" id="SSF55729">
    <property type="entry name" value="Acyl-CoA N-acyltransferases (Nat)"/>
    <property type="match status" value="1"/>
</dbReference>
<sequence length="333" mass="38348">MIKASLTTCQKSNQWEVFLMEGETCEPTLVDFEPLFYYNLGLIRLIHKNRFVSFLLYSNKSKKIIGQMILTSKKPRQWISVASLPFGSVNGPVNCPAPALDFLLTTIETWLQSNAQQSLLIKTPSPIYATPSAMDLILKKRRYTLYERKINLHIQLDHRPFVDRISIMEKRRLLKARKAEISSRPLEPRPTPADTYDWLEVHRQMRGYTLSINKKEFCEMLLLFPEHYILFGTELHGKLLALAVAVRVSPSVLFTFLLADDPAYRHFSPQILLYEAAYSYCQNMGIPYLDFGLSLDSTGAYKPSLALFKRRIGGVETFKNDWFKAFDSTSEVI</sequence>
<protein>
    <recommendedName>
        <fullName evidence="3">Acetyltransferase (GNAT) family protein</fullName>
    </recommendedName>
</protein>
<accession>A0A316BDQ0</accession>
<keyword evidence="2" id="KW-1185">Reference proteome</keyword>
<evidence type="ECO:0000313" key="2">
    <source>
        <dbReference type="Proteomes" id="UP000245880"/>
    </source>
</evidence>
<organism evidence="1 2">
    <name type="scientific">Dyadobacter jejuensis</name>
    <dbReference type="NCBI Taxonomy" id="1082580"/>
    <lineage>
        <taxon>Bacteria</taxon>
        <taxon>Pseudomonadati</taxon>
        <taxon>Bacteroidota</taxon>
        <taxon>Cytophagia</taxon>
        <taxon>Cytophagales</taxon>
        <taxon>Spirosomataceae</taxon>
        <taxon>Dyadobacter</taxon>
    </lineage>
</organism>
<proteinExistence type="predicted"/>
<gene>
    <name evidence="1" type="ORF">CLV98_101812</name>
</gene>
<dbReference type="Proteomes" id="UP000245880">
    <property type="component" value="Unassembled WGS sequence"/>
</dbReference>
<name>A0A316BDQ0_9BACT</name>
<dbReference type="InterPro" id="IPR016181">
    <property type="entry name" value="Acyl_CoA_acyltransferase"/>
</dbReference>
<dbReference type="EMBL" id="QGDT01000001">
    <property type="protein sequence ID" value="PWJ60627.1"/>
    <property type="molecule type" value="Genomic_DNA"/>
</dbReference>
<comment type="caution">
    <text evidence="1">The sequence shown here is derived from an EMBL/GenBank/DDBJ whole genome shotgun (WGS) entry which is preliminary data.</text>
</comment>
<evidence type="ECO:0000313" key="1">
    <source>
        <dbReference type="EMBL" id="PWJ60627.1"/>
    </source>
</evidence>